<dbReference type="EMBL" id="VLLI01000007">
    <property type="protein sequence ID" value="TWI99467.1"/>
    <property type="molecule type" value="Genomic_DNA"/>
</dbReference>
<evidence type="ECO:0000256" key="1">
    <source>
        <dbReference type="SAM" id="SignalP"/>
    </source>
</evidence>
<name>A0A562U0Y5_9SPHI</name>
<keyword evidence="4" id="KW-1185">Reference proteome</keyword>
<dbReference type="Gene3D" id="2.60.120.1130">
    <property type="match status" value="1"/>
</dbReference>
<dbReference type="Gene3D" id="2.60.40.3140">
    <property type="match status" value="1"/>
</dbReference>
<sequence length="698" mass="79825">MKKLFTLLAILIVLINTVNAQTTSTVKGDTTKNKIPVALQANRFGKIDSAGVKLTTTGPLEKFGNVDTADLKLKFCDFEKDANAMVLFDEAEVTTGFGSTTMIRHKRIKIFNLNGKDAANINLAYISRHGIQSISDLAAETINLDNGVISFIKVDKQQFFEQNIDKNTKQIAFTFPQVKAGSIIEYSYKLTIDYEGSFPDWNFQGNLPVRYSELRAAILNDYTYQMNVRAFQDFAKNTREVWRKRKTDSVGNKYEWALKDVPSYKEELYSTCREDNLESLEFFLSGIKLTTNGTLRPLDRSWTQIGAEFTSDEDFGVQLKENPSVEELINKAKLFTTDNEKVAWIFNWVKNNFKWNDSNSPYTADIKKAWQTKIGNSTEINLILYKLLIKAGIKCYPLLVSTRDNGKVIESYPQMRAFNKADINICINDNTQSLILDASDKLNTFDNTPFDVLNTTGLLIDAGFNCYWGAKYHFISNRSYLISIKNETPSRKVIFNDAEILPGGKLKGTTQVESFSYAKIDKMNTFKSLEESKYIEYLKNGDNSLKVISFRRNNTDKDNLPLLEEIDFQQDLSAAGSDETYIYANPNLFTGFYTNPFLSEKRNAPIDFGYLNSFNVTDRFKIPKGFKIESLPRNVSLIMPDKSINFRRFAAQDGEYIMIHYVINNTQSVFTSNQYISIHDFYKKMFQLLNEQIVLKKI</sequence>
<proteinExistence type="predicted"/>
<dbReference type="InterPro" id="IPR024618">
    <property type="entry name" value="DUF3857"/>
</dbReference>
<dbReference type="Proteomes" id="UP000317010">
    <property type="component" value="Unassembled WGS sequence"/>
</dbReference>
<feature type="signal peptide" evidence="1">
    <location>
        <begin position="1"/>
        <end position="20"/>
    </location>
</feature>
<organism evidence="3 4">
    <name type="scientific">Mucilaginibacter frigoritolerans</name>
    <dbReference type="NCBI Taxonomy" id="652788"/>
    <lineage>
        <taxon>Bacteria</taxon>
        <taxon>Pseudomonadati</taxon>
        <taxon>Bacteroidota</taxon>
        <taxon>Sphingobacteriia</taxon>
        <taxon>Sphingobacteriales</taxon>
        <taxon>Sphingobacteriaceae</taxon>
        <taxon>Mucilaginibacter</taxon>
    </lineage>
</organism>
<dbReference type="Pfam" id="PF12969">
    <property type="entry name" value="DUF3857"/>
    <property type="match status" value="1"/>
</dbReference>
<reference evidence="3 4" key="1">
    <citation type="submission" date="2019-07" db="EMBL/GenBank/DDBJ databases">
        <title>Genomic Encyclopedia of Archaeal and Bacterial Type Strains, Phase II (KMG-II): from individual species to whole genera.</title>
        <authorList>
            <person name="Goeker M."/>
        </authorList>
    </citation>
    <scope>NUCLEOTIDE SEQUENCE [LARGE SCALE GENOMIC DNA]</scope>
    <source>
        <strain evidence="3 4">ATCC BAA-1854</strain>
    </source>
</reference>
<dbReference type="RefSeq" id="WP_144913391.1">
    <property type="nucleotide sequence ID" value="NZ_VLLI01000007.1"/>
</dbReference>
<accession>A0A562U0Y5</accession>
<gene>
    <name evidence="3" type="ORF">JN11_02784</name>
</gene>
<comment type="caution">
    <text evidence="3">The sequence shown here is derived from an EMBL/GenBank/DDBJ whole genome shotgun (WGS) entry which is preliminary data.</text>
</comment>
<evidence type="ECO:0000313" key="3">
    <source>
        <dbReference type="EMBL" id="TWI99467.1"/>
    </source>
</evidence>
<feature type="domain" description="DUF3857" evidence="2">
    <location>
        <begin position="98"/>
        <end position="264"/>
    </location>
</feature>
<evidence type="ECO:0000313" key="4">
    <source>
        <dbReference type="Proteomes" id="UP000317010"/>
    </source>
</evidence>
<evidence type="ECO:0000259" key="2">
    <source>
        <dbReference type="Pfam" id="PF12969"/>
    </source>
</evidence>
<feature type="chain" id="PRO_5022162859" evidence="1">
    <location>
        <begin position="21"/>
        <end position="698"/>
    </location>
</feature>
<dbReference type="Gene3D" id="3.10.620.30">
    <property type="match status" value="1"/>
</dbReference>
<dbReference type="OrthoDB" id="98874at2"/>
<keyword evidence="1" id="KW-0732">Signal</keyword>
<protein>
    <submittedName>
        <fullName evidence="3">Uncharacterized protein DUF3857</fullName>
    </submittedName>
</protein>
<dbReference type="AlphaFoldDB" id="A0A562U0Y5"/>